<comment type="caution">
    <text evidence="16">The sequence shown here is derived from an EMBL/GenBank/DDBJ whole genome shotgun (WGS) entry which is preliminary data.</text>
</comment>
<evidence type="ECO:0000313" key="17">
    <source>
        <dbReference type="Proteomes" id="UP000450676"/>
    </source>
</evidence>
<dbReference type="PANTHER" id="PTHR30069:SF29">
    <property type="entry name" value="HEMOGLOBIN AND HEMOGLOBIN-HAPTOGLOBIN-BINDING PROTEIN 1-RELATED"/>
    <property type="match status" value="1"/>
</dbReference>
<dbReference type="Gene3D" id="2.170.130.10">
    <property type="entry name" value="TonB-dependent receptor, plug domain"/>
    <property type="match status" value="1"/>
</dbReference>
<evidence type="ECO:0000256" key="12">
    <source>
        <dbReference type="RuleBase" id="RU003357"/>
    </source>
</evidence>
<evidence type="ECO:0000256" key="6">
    <source>
        <dbReference type="ARBA" id="ARBA00022729"/>
    </source>
</evidence>
<dbReference type="Gene3D" id="2.40.170.20">
    <property type="entry name" value="TonB-dependent receptor, beta-barrel domain"/>
    <property type="match status" value="1"/>
</dbReference>
<comment type="subcellular location">
    <subcellularLocation>
        <location evidence="1 11">Cell outer membrane</location>
        <topology evidence="1 11">Multi-pass membrane protein</topology>
    </subcellularLocation>
</comment>
<feature type="domain" description="TonB-dependent receptor-like beta-barrel" evidence="14">
    <location>
        <begin position="241"/>
        <end position="646"/>
    </location>
</feature>
<keyword evidence="3 11" id="KW-0813">Transport</keyword>
<keyword evidence="6" id="KW-0732">Signal</keyword>
<feature type="region of interest" description="Disordered" evidence="13">
    <location>
        <begin position="661"/>
        <end position="685"/>
    </location>
</feature>
<dbReference type="InterPro" id="IPR037066">
    <property type="entry name" value="Plug_dom_sf"/>
</dbReference>
<keyword evidence="7 12" id="KW-0798">TonB box</keyword>
<evidence type="ECO:0000256" key="9">
    <source>
        <dbReference type="ARBA" id="ARBA00023170"/>
    </source>
</evidence>
<dbReference type="InterPro" id="IPR036942">
    <property type="entry name" value="Beta-barrel_TonB_sf"/>
</dbReference>
<evidence type="ECO:0000256" key="11">
    <source>
        <dbReference type="PROSITE-ProRule" id="PRU01360"/>
    </source>
</evidence>
<keyword evidence="9 16" id="KW-0675">Receptor</keyword>
<evidence type="ECO:0000256" key="5">
    <source>
        <dbReference type="ARBA" id="ARBA00022692"/>
    </source>
</evidence>
<sequence length="685" mass="73758">MARVEVSGPGADALRRNDTAGKLVVGRDELLQYGDSSLSGVLKRLPGLSMAGSEVRMRGLGTGYTQILINGDPAPPGFAIDTLAPEVIERIEIMRTASAEFSAQAVAGSINIVLRKGASRAQRDLKLQIEHDQRWNPSATMQLANRDGAYSYSVAGTLSRTGYDNGAQISEILANAAGAPTTRRLFDERYLGGISKASLAPRLNWTLDGGDTIAWQSLIDIARINNHGGSRETTLLGSATPSPISSYGSRIHNDALRSDVSWSRKTGGDGRLTVKAGVNVNQREIAYVFNGADAGGAPWLRREVNSSASDNSATSSGKYQTPLWPGHGFGAGWDGSFTRRSENRLQRDSTPQGAPLYTLDQDYTADVKRLALYAQDEWDVAPGLQAYLGLRWEGLVTGTVGRAMDKVQSRSSVWSPVLQTLWKLKDAGRERDQLRLALSRTYKAPLTRNLVPRRYTINNGNGPTNPDVEGNPYLQPELAWGVDAGYESYFGKGGMFSVSAYARCISGVTVQRLFQDGATWVSTFANGGKASARGVEFDAKFPLAALYAGAPSIDLRANASRNWSRMDSVPGPHNRLAEQTPLTANLGLDYRMSAAWSSGFNFNYLGGGPARITAALSSDSGPVRTLDAYALWKTGKASQLRLSVANALRQDRRSAQYYADAAGSTARGASAPGSRGVRLQYEQPL</sequence>
<keyword evidence="5 11" id="KW-0812">Transmembrane</keyword>
<gene>
    <name evidence="16" type="ORF">GTP77_01000</name>
</gene>
<dbReference type="Pfam" id="PF00593">
    <property type="entry name" value="TonB_dep_Rec_b-barrel"/>
    <property type="match status" value="1"/>
</dbReference>
<dbReference type="Proteomes" id="UP000450676">
    <property type="component" value="Unassembled WGS sequence"/>
</dbReference>
<accession>A0A7X4KKD8</accession>
<dbReference type="InterPro" id="IPR012910">
    <property type="entry name" value="Plug_dom"/>
</dbReference>
<evidence type="ECO:0000256" key="4">
    <source>
        <dbReference type="ARBA" id="ARBA00022452"/>
    </source>
</evidence>
<dbReference type="PANTHER" id="PTHR30069">
    <property type="entry name" value="TONB-DEPENDENT OUTER MEMBRANE RECEPTOR"/>
    <property type="match status" value="1"/>
</dbReference>
<evidence type="ECO:0000259" key="14">
    <source>
        <dbReference type="Pfam" id="PF00593"/>
    </source>
</evidence>
<evidence type="ECO:0000256" key="10">
    <source>
        <dbReference type="ARBA" id="ARBA00023237"/>
    </source>
</evidence>
<protein>
    <submittedName>
        <fullName evidence="16">TonB-dependent receptor</fullName>
    </submittedName>
</protein>
<proteinExistence type="inferred from homology"/>
<dbReference type="GO" id="GO:0044718">
    <property type="term" value="P:siderophore transmembrane transport"/>
    <property type="evidence" value="ECO:0007669"/>
    <property type="project" value="TreeGrafter"/>
</dbReference>
<dbReference type="GO" id="GO:0015344">
    <property type="term" value="F:siderophore uptake transmembrane transporter activity"/>
    <property type="evidence" value="ECO:0007669"/>
    <property type="project" value="TreeGrafter"/>
</dbReference>
<dbReference type="AlphaFoldDB" id="A0A7X4KKD8"/>
<comment type="similarity">
    <text evidence="2 11 12">Belongs to the TonB-dependent receptor family.</text>
</comment>
<dbReference type="EMBL" id="WWCU01000001">
    <property type="protein sequence ID" value="MYN05908.1"/>
    <property type="molecule type" value="Genomic_DNA"/>
</dbReference>
<dbReference type="PROSITE" id="PS52016">
    <property type="entry name" value="TONB_DEPENDENT_REC_3"/>
    <property type="match status" value="1"/>
</dbReference>
<dbReference type="GO" id="GO:0009279">
    <property type="term" value="C:cell outer membrane"/>
    <property type="evidence" value="ECO:0007669"/>
    <property type="project" value="UniProtKB-SubCell"/>
</dbReference>
<evidence type="ECO:0000256" key="8">
    <source>
        <dbReference type="ARBA" id="ARBA00023136"/>
    </source>
</evidence>
<evidence type="ECO:0000259" key="15">
    <source>
        <dbReference type="Pfam" id="PF07715"/>
    </source>
</evidence>
<organism evidence="16 17">
    <name type="scientific">Pseudoduganella aquatica</name>
    <dbReference type="NCBI Taxonomy" id="2660641"/>
    <lineage>
        <taxon>Bacteria</taxon>
        <taxon>Pseudomonadati</taxon>
        <taxon>Pseudomonadota</taxon>
        <taxon>Betaproteobacteria</taxon>
        <taxon>Burkholderiales</taxon>
        <taxon>Oxalobacteraceae</taxon>
        <taxon>Telluria group</taxon>
        <taxon>Pseudoduganella</taxon>
    </lineage>
</organism>
<evidence type="ECO:0000256" key="2">
    <source>
        <dbReference type="ARBA" id="ARBA00009810"/>
    </source>
</evidence>
<evidence type="ECO:0000256" key="7">
    <source>
        <dbReference type="ARBA" id="ARBA00023077"/>
    </source>
</evidence>
<dbReference type="SUPFAM" id="SSF56935">
    <property type="entry name" value="Porins"/>
    <property type="match status" value="1"/>
</dbReference>
<evidence type="ECO:0000256" key="1">
    <source>
        <dbReference type="ARBA" id="ARBA00004571"/>
    </source>
</evidence>
<evidence type="ECO:0000256" key="3">
    <source>
        <dbReference type="ARBA" id="ARBA00022448"/>
    </source>
</evidence>
<keyword evidence="8 11" id="KW-0472">Membrane</keyword>
<reference evidence="16 17" key="1">
    <citation type="submission" date="2019-12" db="EMBL/GenBank/DDBJ databases">
        <title>Novel species isolated from a subtropical stream in China.</title>
        <authorList>
            <person name="Lu H."/>
        </authorList>
    </citation>
    <scope>NUCLEOTIDE SEQUENCE [LARGE SCALE GENOMIC DNA]</scope>
    <source>
        <strain evidence="16 17">FT127W</strain>
    </source>
</reference>
<dbReference type="InterPro" id="IPR039426">
    <property type="entry name" value="TonB-dep_rcpt-like"/>
</dbReference>
<keyword evidence="10 11" id="KW-0998">Cell outer membrane</keyword>
<evidence type="ECO:0000313" key="16">
    <source>
        <dbReference type="EMBL" id="MYN05908.1"/>
    </source>
</evidence>
<keyword evidence="4 11" id="KW-1134">Transmembrane beta strand</keyword>
<keyword evidence="17" id="KW-1185">Reference proteome</keyword>
<name>A0A7X4KKD8_9BURK</name>
<dbReference type="Pfam" id="PF07715">
    <property type="entry name" value="Plug"/>
    <property type="match status" value="1"/>
</dbReference>
<feature type="domain" description="TonB-dependent receptor plug" evidence="15">
    <location>
        <begin position="24"/>
        <end position="108"/>
    </location>
</feature>
<dbReference type="InterPro" id="IPR000531">
    <property type="entry name" value="Beta-barrel_TonB"/>
</dbReference>
<evidence type="ECO:0000256" key="13">
    <source>
        <dbReference type="SAM" id="MobiDB-lite"/>
    </source>
</evidence>